<keyword evidence="4" id="KW-1185">Reference proteome</keyword>
<sequence length="109" mass="11432">MDPYASPAEGYRPGPAPAAPWGPPAQNLHPRGTTILVLGILSVTFMQILGPFAWVMGHRALREIDASGRPYINGSSIRAGMILGIIGTVLGLIGLLWMMVILGALLASA</sequence>
<keyword evidence="2" id="KW-0812">Transmembrane</keyword>
<feature type="compositionally biased region" description="Pro residues" evidence="1">
    <location>
        <begin position="14"/>
        <end position="23"/>
    </location>
</feature>
<organism evidence="3 4">
    <name type="scientific">Ornithinimicrobium avium</name>
    <dbReference type="NCBI Taxonomy" id="2283195"/>
    <lineage>
        <taxon>Bacteria</taxon>
        <taxon>Bacillati</taxon>
        <taxon>Actinomycetota</taxon>
        <taxon>Actinomycetes</taxon>
        <taxon>Micrococcales</taxon>
        <taxon>Ornithinimicrobiaceae</taxon>
        <taxon>Ornithinimicrobium</taxon>
    </lineage>
</organism>
<keyword evidence="2" id="KW-0472">Membrane</keyword>
<dbReference type="OrthoDB" id="3733716at2"/>
<protein>
    <submittedName>
        <fullName evidence="3">DUF4190 domain-containing protein</fullName>
    </submittedName>
</protein>
<proteinExistence type="predicted"/>
<dbReference type="Proteomes" id="UP000253790">
    <property type="component" value="Chromosome"/>
</dbReference>
<dbReference type="EMBL" id="CP031229">
    <property type="protein sequence ID" value="AXH98026.1"/>
    <property type="molecule type" value="Genomic_DNA"/>
</dbReference>
<evidence type="ECO:0000313" key="4">
    <source>
        <dbReference type="Proteomes" id="UP000253790"/>
    </source>
</evidence>
<reference evidence="3 4" key="1">
    <citation type="submission" date="2018-07" db="EMBL/GenBank/DDBJ databases">
        <title>Complete genome sequencing of Ornithinimicrobium sp. AMA3305.</title>
        <authorList>
            <person name="Bae J.-W."/>
        </authorList>
    </citation>
    <scope>NUCLEOTIDE SEQUENCE [LARGE SCALE GENOMIC DNA]</scope>
    <source>
        <strain evidence="3 4">AMA3305</strain>
    </source>
</reference>
<keyword evidence="2" id="KW-1133">Transmembrane helix</keyword>
<accession>A0A345NSL8</accession>
<dbReference type="AlphaFoldDB" id="A0A345NSL8"/>
<evidence type="ECO:0000256" key="2">
    <source>
        <dbReference type="SAM" id="Phobius"/>
    </source>
</evidence>
<evidence type="ECO:0000256" key="1">
    <source>
        <dbReference type="SAM" id="MobiDB-lite"/>
    </source>
</evidence>
<feature type="transmembrane region" description="Helical" evidence="2">
    <location>
        <begin position="35"/>
        <end position="56"/>
    </location>
</feature>
<dbReference type="KEGG" id="orn:DV701_09230"/>
<gene>
    <name evidence="3" type="ORF">DV701_09230</name>
</gene>
<evidence type="ECO:0000313" key="3">
    <source>
        <dbReference type="EMBL" id="AXH98026.1"/>
    </source>
</evidence>
<feature type="transmembrane region" description="Helical" evidence="2">
    <location>
        <begin position="77"/>
        <end position="107"/>
    </location>
</feature>
<name>A0A345NSL8_9MICO</name>
<feature type="region of interest" description="Disordered" evidence="1">
    <location>
        <begin position="1"/>
        <end position="27"/>
    </location>
</feature>